<keyword evidence="3" id="KW-1185">Reference proteome</keyword>
<feature type="signal peptide" evidence="1">
    <location>
        <begin position="1"/>
        <end position="22"/>
    </location>
</feature>
<keyword evidence="1" id="KW-0732">Signal</keyword>
<dbReference type="VEuPathDB" id="FungiDB:PV07_12088"/>
<evidence type="ECO:0008006" key="4">
    <source>
        <dbReference type="Google" id="ProtNLM"/>
    </source>
</evidence>
<proteinExistence type="predicted"/>
<name>A0A0D2AGA9_9EURO</name>
<feature type="chain" id="PRO_5002238378" description="Ig-like domain-containing protein" evidence="1">
    <location>
        <begin position="23"/>
        <end position="230"/>
    </location>
</feature>
<sequence>MHSHSFVNYLPILLAFIVAAVAAPGPGLPPKYPTKCFTSIVMKPSRGPQTKWSALTTSCISTNTVTSTITPSTTSTITDTTTVTSTASTSTFTATETITSTLTDTSVTTSVSTSTSTTETVSTSLITTSLSFLPVEITVPGASFDQDSGSIKRDQLLYHHNNLHDNSFDKKVQHNNHEHVDIYDNTGSKHHSYEYRYYDNYLDQYRNVYYSHYRYIFHFDHFGLCRLCNQ</sequence>
<dbReference type="AlphaFoldDB" id="A0A0D2AGA9"/>
<dbReference type="Proteomes" id="UP000054466">
    <property type="component" value="Unassembled WGS sequence"/>
</dbReference>
<organism evidence="2 3">
    <name type="scientific">Cladophialophora immunda</name>
    <dbReference type="NCBI Taxonomy" id="569365"/>
    <lineage>
        <taxon>Eukaryota</taxon>
        <taxon>Fungi</taxon>
        <taxon>Dikarya</taxon>
        <taxon>Ascomycota</taxon>
        <taxon>Pezizomycotina</taxon>
        <taxon>Eurotiomycetes</taxon>
        <taxon>Chaetothyriomycetidae</taxon>
        <taxon>Chaetothyriales</taxon>
        <taxon>Herpotrichiellaceae</taxon>
        <taxon>Cladophialophora</taxon>
    </lineage>
</organism>
<gene>
    <name evidence="2" type="ORF">PV07_12088</name>
</gene>
<evidence type="ECO:0000256" key="1">
    <source>
        <dbReference type="SAM" id="SignalP"/>
    </source>
</evidence>
<dbReference type="RefSeq" id="XP_016244143.1">
    <property type="nucleotide sequence ID" value="XM_016399581.1"/>
</dbReference>
<dbReference type="HOGENOM" id="CLU_1204655_0_0_1"/>
<evidence type="ECO:0000313" key="2">
    <source>
        <dbReference type="EMBL" id="KIW23927.1"/>
    </source>
</evidence>
<accession>A0A0D2AGA9</accession>
<dbReference type="GeneID" id="27351282"/>
<dbReference type="EMBL" id="KN847046">
    <property type="protein sequence ID" value="KIW23927.1"/>
    <property type="molecule type" value="Genomic_DNA"/>
</dbReference>
<evidence type="ECO:0000313" key="3">
    <source>
        <dbReference type="Proteomes" id="UP000054466"/>
    </source>
</evidence>
<protein>
    <recommendedName>
        <fullName evidence="4">Ig-like domain-containing protein</fullName>
    </recommendedName>
</protein>
<reference evidence="2 3" key="1">
    <citation type="submission" date="2015-01" db="EMBL/GenBank/DDBJ databases">
        <title>The Genome Sequence of Cladophialophora immunda CBS83496.</title>
        <authorList>
            <consortium name="The Broad Institute Genomics Platform"/>
            <person name="Cuomo C."/>
            <person name="de Hoog S."/>
            <person name="Gorbushina A."/>
            <person name="Stielow B."/>
            <person name="Teixiera M."/>
            <person name="Abouelleil A."/>
            <person name="Chapman S.B."/>
            <person name="Priest M."/>
            <person name="Young S.K."/>
            <person name="Wortman J."/>
            <person name="Nusbaum C."/>
            <person name="Birren B."/>
        </authorList>
    </citation>
    <scope>NUCLEOTIDE SEQUENCE [LARGE SCALE GENOMIC DNA]</scope>
    <source>
        <strain evidence="2 3">CBS 83496</strain>
    </source>
</reference>
<dbReference type="STRING" id="569365.A0A0D2AGA9"/>